<dbReference type="Gene3D" id="1.10.357.10">
    <property type="entry name" value="Tetracycline Repressor, domain 2"/>
    <property type="match status" value="1"/>
</dbReference>
<feature type="DNA-binding region" description="H-T-H motif" evidence="2">
    <location>
        <begin position="29"/>
        <end position="48"/>
    </location>
</feature>
<dbReference type="SUPFAM" id="SSF46689">
    <property type="entry name" value="Homeodomain-like"/>
    <property type="match status" value="1"/>
</dbReference>
<organism evidence="4 5">
    <name type="scientific">Leucobacter coleopterorum</name>
    <dbReference type="NCBI Taxonomy" id="2714933"/>
    <lineage>
        <taxon>Bacteria</taxon>
        <taxon>Bacillati</taxon>
        <taxon>Actinomycetota</taxon>
        <taxon>Actinomycetes</taxon>
        <taxon>Micrococcales</taxon>
        <taxon>Microbacteriaceae</taxon>
        <taxon>Leucobacter</taxon>
    </lineage>
</organism>
<keyword evidence="5" id="KW-1185">Reference proteome</keyword>
<dbReference type="PROSITE" id="PS50977">
    <property type="entry name" value="HTH_TETR_2"/>
    <property type="match status" value="1"/>
</dbReference>
<dbReference type="InterPro" id="IPR001647">
    <property type="entry name" value="HTH_TetR"/>
</dbReference>
<name>A0ABX6JTG7_9MICO</name>
<dbReference type="Pfam" id="PF17926">
    <property type="entry name" value="TetR_C_21"/>
    <property type="match status" value="1"/>
</dbReference>
<accession>A0ABX6JTG7</accession>
<dbReference type="InterPro" id="IPR009057">
    <property type="entry name" value="Homeodomain-like_sf"/>
</dbReference>
<feature type="domain" description="HTH tetR-type" evidence="3">
    <location>
        <begin position="6"/>
        <end position="66"/>
    </location>
</feature>
<keyword evidence="1 2" id="KW-0238">DNA-binding</keyword>
<reference evidence="4 5" key="1">
    <citation type="submission" date="2020-03" db="EMBL/GenBank/DDBJ databases">
        <title>Leucobacter sp. nov., isolated from beetles.</title>
        <authorList>
            <person name="Hyun D.-W."/>
            <person name="Bae J.-W."/>
        </authorList>
    </citation>
    <scope>NUCLEOTIDE SEQUENCE [LARGE SCALE GENOMIC DNA]</scope>
    <source>
        <strain evidence="4 5">HDW9A</strain>
    </source>
</reference>
<evidence type="ECO:0000313" key="5">
    <source>
        <dbReference type="Proteomes" id="UP000503441"/>
    </source>
</evidence>
<dbReference type="PANTHER" id="PTHR30328:SF54">
    <property type="entry name" value="HTH-TYPE TRANSCRIPTIONAL REPRESSOR SCO4008"/>
    <property type="match status" value="1"/>
</dbReference>
<dbReference type="EMBL" id="CP049933">
    <property type="protein sequence ID" value="QIM17590.1"/>
    <property type="molecule type" value="Genomic_DNA"/>
</dbReference>
<evidence type="ECO:0000256" key="1">
    <source>
        <dbReference type="ARBA" id="ARBA00023125"/>
    </source>
</evidence>
<gene>
    <name evidence="4" type="ORF">G7066_00660</name>
</gene>
<dbReference type="Pfam" id="PF00440">
    <property type="entry name" value="TetR_N"/>
    <property type="match status" value="1"/>
</dbReference>
<evidence type="ECO:0000256" key="2">
    <source>
        <dbReference type="PROSITE-ProRule" id="PRU00335"/>
    </source>
</evidence>
<dbReference type="RefSeq" id="WP_166328275.1">
    <property type="nucleotide sequence ID" value="NZ_CP049933.1"/>
</dbReference>
<protein>
    <submittedName>
        <fullName evidence="4">TetR/AcrR family transcriptional regulator</fullName>
    </submittedName>
</protein>
<dbReference type="PRINTS" id="PR00455">
    <property type="entry name" value="HTHTETR"/>
</dbReference>
<dbReference type="PANTHER" id="PTHR30328">
    <property type="entry name" value="TRANSCRIPTIONAL REPRESSOR"/>
    <property type="match status" value="1"/>
</dbReference>
<sequence>MSRNPALTRKRLIDAAAQEFSVHGLAGARVDRIATEAGVNKERIYHYFENKVGLFTAVLESRLAEVTDSHPITGFGEQAVLEYALGLAESRAQDPTLARLLHWEALELPTPVALKDRLAQTAGKVDALMVALPELDRTAATDLLFEILLVVNSTVVLTNVTATIYPDGRQGDVCRGMLAGVVRRYAG</sequence>
<dbReference type="InterPro" id="IPR041467">
    <property type="entry name" value="Sco4008_C"/>
</dbReference>
<proteinExistence type="predicted"/>
<evidence type="ECO:0000259" key="3">
    <source>
        <dbReference type="PROSITE" id="PS50977"/>
    </source>
</evidence>
<dbReference type="InterPro" id="IPR050109">
    <property type="entry name" value="HTH-type_TetR-like_transc_reg"/>
</dbReference>
<dbReference type="Proteomes" id="UP000503441">
    <property type="component" value="Chromosome"/>
</dbReference>
<evidence type="ECO:0000313" key="4">
    <source>
        <dbReference type="EMBL" id="QIM17590.1"/>
    </source>
</evidence>